<dbReference type="SMART" id="SM00953">
    <property type="entry name" value="RES"/>
    <property type="match status" value="1"/>
</dbReference>
<dbReference type="Pfam" id="PF08808">
    <property type="entry name" value="RES"/>
    <property type="match status" value="1"/>
</dbReference>
<keyword evidence="3" id="KW-1185">Reference proteome</keyword>
<dbReference type="EMBL" id="OCMT01000002">
    <property type="protein sequence ID" value="SOD15144.1"/>
    <property type="molecule type" value="Genomic_DNA"/>
</dbReference>
<sequence length="340" mass="38722">METVCKDCFLDEELRGFIIAQAKLGTCACCKSTDIETIALAELYDFFNELFANFQLSDKGETIIQKLQGNWDLFKSNAIASKILNAVIPSINTSIQSIDDPVDFNDEIIANINYWQKLKEQLKWERRYLTDIAYLTEDLGWDGFFNSKINLKKEDHYFRARIHTEPATASFPLEEMNCPPKAISTAGRSNPIGIPYLYLSDNPDTILYEIRASYLDEVTIATFSVADNVTAEVKISDFTEIPTLFHPSEVNKRIKSTLLKKSISVDLSKPMRRYDSELDYIPTQFICEFIKVFTAVQGIKFRSSLHTTGNNIVIFDNNLLTCRSVEKHQISAVTIKSRKA</sequence>
<name>A0A285ZZS0_9SPHI</name>
<gene>
    <name evidence="2" type="ORF">SAMN06297358_2119</name>
</gene>
<evidence type="ECO:0000313" key="2">
    <source>
        <dbReference type="EMBL" id="SOD15144.1"/>
    </source>
</evidence>
<accession>A0A285ZZS0</accession>
<reference evidence="3" key="1">
    <citation type="submission" date="2017-09" db="EMBL/GenBank/DDBJ databases">
        <authorList>
            <person name="Varghese N."/>
            <person name="Submissions S."/>
        </authorList>
    </citation>
    <scope>NUCLEOTIDE SEQUENCE [LARGE SCALE GENOMIC DNA]</scope>
    <source>
        <strain evidence="3">CGMCC 1.12803</strain>
    </source>
</reference>
<dbReference type="RefSeq" id="WP_097131661.1">
    <property type="nucleotide sequence ID" value="NZ_OCMT01000002.1"/>
</dbReference>
<dbReference type="AlphaFoldDB" id="A0A285ZZS0"/>
<evidence type="ECO:0000259" key="1">
    <source>
        <dbReference type="SMART" id="SM00953"/>
    </source>
</evidence>
<proteinExistence type="predicted"/>
<feature type="domain" description="RES" evidence="1">
    <location>
        <begin position="172"/>
        <end position="326"/>
    </location>
</feature>
<dbReference type="Proteomes" id="UP000219281">
    <property type="component" value="Unassembled WGS sequence"/>
</dbReference>
<dbReference type="OrthoDB" id="648213at2"/>
<evidence type="ECO:0000313" key="3">
    <source>
        <dbReference type="Proteomes" id="UP000219281"/>
    </source>
</evidence>
<dbReference type="InterPro" id="IPR014914">
    <property type="entry name" value="RES_dom"/>
</dbReference>
<protein>
    <submittedName>
        <fullName evidence="2">RES domain-containing protein</fullName>
    </submittedName>
</protein>
<organism evidence="2 3">
    <name type="scientific">Pedobacter xixiisoli</name>
    <dbReference type="NCBI Taxonomy" id="1476464"/>
    <lineage>
        <taxon>Bacteria</taxon>
        <taxon>Pseudomonadati</taxon>
        <taxon>Bacteroidota</taxon>
        <taxon>Sphingobacteriia</taxon>
        <taxon>Sphingobacteriales</taxon>
        <taxon>Sphingobacteriaceae</taxon>
        <taxon>Pedobacter</taxon>
    </lineage>
</organism>